<sequence length="154" mass="17640">MTLTNEARTDRGFNFVVDRSSNRIVVTFDSASVDKRHSAWLKTVKARTGLGDIDPNPYWGFDDLAAIIRAKLTNAFYVEAERRRNSAGLEEFLFKRVTILSNFTFDGFLELAENGILKIDFDARTGHNHGTKFRIKSNYLPDLYENTQVVIDRD</sequence>
<dbReference type="Pfam" id="PF15515">
    <property type="entry name" value="MvaI_BcnI"/>
    <property type="match status" value="1"/>
</dbReference>
<gene>
    <name evidence="2" type="ORF">UFOPK2975_00918</name>
</gene>
<reference evidence="2" key="1">
    <citation type="submission" date="2020-05" db="EMBL/GenBank/DDBJ databases">
        <authorList>
            <person name="Chiriac C."/>
            <person name="Salcher M."/>
            <person name="Ghai R."/>
            <person name="Kavagutti S V."/>
        </authorList>
    </citation>
    <scope>NUCLEOTIDE SEQUENCE</scope>
</reference>
<protein>
    <submittedName>
        <fullName evidence="2">Unannotated protein</fullName>
    </submittedName>
</protein>
<feature type="domain" description="MvaI/BcnI restriction endonuclease" evidence="1">
    <location>
        <begin position="2"/>
        <end position="144"/>
    </location>
</feature>
<evidence type="ECO:0000259" key="1">
    <source>
        <dbReference type="Pfam" id="PF15515"/>
    </source>
</evidence>
<evidence type="ECO:0000313" key="2">
    <source>
        <dbReference type="EMBL" id="CAB4795204.1"/>
    </source>
</evidence>
<name>A0A6J6XHV0_9ZZZZ</name>
<organism evidence="2">
    <name type="scientific">freshwater metagenome</name>
    <dbReference type="NCBI Taxonomy" id="449393"/>
    <lineage>
        <taxon>unclassified sequences</taxon>
        <taxon>metagenomes</taxon>
        <taxon>ecological metagenomes</taxon>
    </lineage>
</organism>
<dbReference type="EMBL" id="CAFAAG010000068">
    <property type="protein sequence ID" value="CAB4795204.1"/>
    <property type="molecule type" value="Genomic_DNA"/>
</dbReference>
<proteinExistence type="predicted"/>
<accession>A0A6J6XHV0</accession>
<dbReference type="InterPro" id="IPR029127">
    <property type="entry name" value="MvaI_BcnI"/>
</dbReference>
<dbReference type="AlphaFoldDB" id="A0A6J6XHV0"/>